<dbReference type="Pfam" id="PF16652">
    <property type="entry name" value="PH_13"/>
    <property type="match status" value="1"/>
</dbReference>
<keyword evidence="3" id="KW-0963">Cytoplasm</keyword>
<dbReference type="GO" id="GO:0005737">
    <property type="term" value="C:cytoplasm"/>
    <property type="evidence" value="ECO:0007669"/>
    <property type="project" value="UniProtKB-SubCell"/>
</dbReference>
<dbReference type="InterPro" id="IPR035899">
    <property type="entry name" value="DBL_dom_sf"/>
</dbReference>
<evidence type="ECO:0000259" key="9">
    <source>
        <dbReference type="PROSITE" id="PS50010"/>
    </source>
</evidence>
<dbReference type="Pfam" id="PF00621">
    <property type="entry name" value="RhoGEF"/>
    <property type="match status" value="1"/>
</dbReference>
<protein>
    <submittedName>
        <fullName evidence="10">Dbl homology domain-containing protein</fullName>
    </submittedName>
</protein>
<evidence type="ECO:0000259" key="7">
    <source>
        <dbReference type="PROSITE" id="PS50003"/>
    </source>
</evidence>
<evidence type="ECO:0000256" key="2">
    <source>
        <dbReference type="ARBA" id="ARBA00004496"/>
    </source>
</evidence>
<dbReference type="InterPro" id="IPR001849">
    <property type="entry name" value="PH_domain"/>
</dbReference>
<sequence>MEEEMYKGISILEQAPAPALSRTSALRIAIPVLSTSSSDSPSYFPLSPVRGSSSWKDVVDKDLYDRVTAMERKRQEVIHELIASEIAHVQDISQVVLGRDDLDCYVRYCAHQRQGSTRLTQLMERAPALREMLKKLHSDARCRNLRLTSFLLAPMQRLTRYALLLEQMIRYTGISHVDYEAGKEALSIMRWLLQRANEAARDQEERERVTEVTSLIRMDKLKHPRPDLTGETRHVGPRRYILEGAIVKRQGSGRKLYGFLFNDMLLMCEVLQTRMASDQSFLYRAYKEPIMLAEVGEMKSPRPTSLNAMGKKQEVSFTFQYGKDVYIIRLGSVEECRRWHQSIQECIEQCQQADRANLRGLTLKSEERREEEEEIKREQEPIWLVRLVIREARGLPQGSESTEVIGNGGYYCVASLNVRQTYKTALVPRSSRGPRWDQGYEFSLSSPQQVLTLSVFQYDRYSRDRCLGRCEVDLHFLTYSPSQRERVVDLTLHEDVGRFTLSQGKGQGMLRVRLGHEQLLKQDLIFFDTESRF</sequence>
<dbReference type="GO" id="GO:0035556">
    <property type="term" value="P:intracellular signal transduction"/>
    <property type="evidence" value="ECO:0007669"/>
    <property type="project" value="InterPro"/>
</dbReference>
<dbReference type="Pfam" id="PF00168">
    <property type="entry name" value="C2"/>
    <property type="match status" value="1"/>
</dbReference>
<dbReference type="EMBL" id="KZ987781">
    <property type="protein sequence ID" value="RKP14873.1"/>
    <property type="molecule type" value="Genomic_DNA"/>
</dbReference>
<dbReference type="InterPro" id="IPR035892">
    <property type="entry name" value="C2_domain_sf"/>
</dbReference>
<keyword evidence="11" id="KW-1185">Reference proteome</keyword>
<evidence type="ECO:0000313" key="10">
    <source>
        <dbReference type="EMBL" id="RKP14873.1"/>
    </source>
</evidence>
<dbReference type="PROSITE" id="PS50010">
    <property type="entry name" value="DH_2"/>
    <property type="match status" value="1"/>
</dbReference>
<dbReference type="PROSITE" id="PS50004">
    <property type="entry name" value="C2"/>
    <property type="match status" value="1"/>
</dbReference>
<dbReference type="GO" id="GO:0042995">
    <property type="term" value="C:cell projection"/>
    <property type="evidence" value="ECO:0007669"/>
    <property type="project" value="UniProtKB-SubCell"/>
</dbReference>
<dbReference type="InterPro" id="IPR001331">
    <property type="entry name" value="GDS_CDC24_CS"/>
</dbReference>
<evidence type="ECO:0000256" key="4">
    <source>
        <dbReference type="ARBA" id="ARBA00023018"/>
    </source>
</evidence>
<dbReference type="Gene3D" id="1.20.900.10">
    <property type="entry name" value="Dbl homology (DH) domain"/>
    <property type="match status" value="2"/>
</dbReference>
<gene>
    <name evidence="10" type="ORF">BJ684DRAFT_18751</name>
</gene>
<dbReference type="CDD" id="cd00030">
    <property type="entry name" value="C2"/>
    <property type="match status" value="1"/>
</dbReference>
<dbReference type="GO" id="GO:0035025">
    <property type="term" value="P:positive regulation of Rho protein signal transduction"/>
    <property type="evidence" value="ECO:0007669"/>
    <property type="project" value="TreeGrafter"/>
</dbReference>
<dbReference type="Proteomes" id="UP000267251">
    <property type="component" value="Unassembled WGS sequence"/>
</dbReference>
<dbReference type="SMART" id="SM00233">
    <property type="entry name" value="PH"/>
    <property type="match status" value="1"/>
</dbReference>
<dbReference type="InterPro" id="IPR011993">
    <property type="entry name" value="PH-like_dom_sf"/>
</dbReference>
<evidence type="ECO:0000256" key="6">
    <source>
        <dbReference type="ARBA" id="ARBA00034103"/>
    </source>
</evidence>
<feature type="domain" description="C2" evidence="8">
    <location>
        <begin position="364"/>
        <end position="487"/>
    </location>
</feature>
<feature type="domain" description="DH" evidence="9">
    <location>
        <begin position="105"/>
        <end position="199"/>
    </location>
</feature>
<evidence type="ECO:0000313" key="11">
    <source>
        <dbReference type="Proteomes" id="UP000267251"/>
    </source>
</evidence>
<dbReference type="OrthoDB" id="1716625at2759"/>
<dbReference type="PROSITE" id="PS00741">
    <property type="entry name" value="DH_1"/>
    <property type="match status" value="1"/>
</dbReference>
<dbReference type="PANTHER" id="PTHR46006">
    <property type="entry name" value="RHO GUANINE NUCLEOTIDE EXCHANGE FACTOR AT 64C, ISOFORM A"/>
    <property type="match status" value="1"/>
</dbReference>
<dbReference type="Gene3D" id="2.60.40.150">
    <property type="entry name" value="C2 domain"/>
    <property type="match status" value="1"/>
</dbReference>
<dbReference type="PANTHER" id="PTHR46006:SF6">
    <property type="entry name" value="INTERSECTIN-2 ISOFORM X1"/>
    <property type="match status" value="1"/>
</dbReference>
<dbReference type="SUPFAM" id="SSF48065">
    <property type="entry name" value="DBL homology domain (DH-domain)"/>
    <property type="match status" value="1"/>
</dbReference>
<feature type="domain" description="PH" evidence="7">
    <location>
        <begin position="239"/>
        <end position="348"/>
    </location>
</feature>
<dbReference type="PROSITE" id="PS50003">
    <property type="entry name" value="PH_DOMAIN"/>
    <property type="match status" value="1"/>
</dbReference>
<dbReference type="InterPro" id="IPR000219">
    <property type="entry name" value="DH_dom"/>
</dbReference>
<accession>A0A4P9Y790</accession>
<organism evidence="10 11">
    <name type="scientific">Piptocephalis cylindrospora</name>
    <dbReference type="NCBI Taxonomy" id="1907219"/>
    <lineage>
        <taxon>Eukaryota</taxon>
        <taxon>Fungi</taxon>
        <taxon>Fungi incertae sedis</taxon>
        <taxon>Zoopagomycota</taxon>
        <taxon>Zoopagomycotina</taxon>
        <taxon>Zoopagomycetes</taxon>
        <taxon>Zoopagales</taxon>
        <taxon>Piptocephalidaceae</taxon>
        <taxon>Piptocephalis</taxon>
    </lineage>
</organism>
<dbReference type="SMART" id="SM00325">
    <property type="entry name" value="RhoGEF"/>
    <property type="match status" value="1"/>
</dbReference>
<name>A0A4P9Y790_9FUNG</name>
<reference evidence="11" key="1">
    <citation type="journal article" date="2018" name="Nat. Microbiol.">
        <title>Leveraging single-cell genomics to expand the fungal tree of life.</title>
        <authorList>
            <person name="Ahrendt S.R."/>
            <person name="Quandt C.A."/>
            <person name="Ciobanu D."/>
            <person name="Clum A."/>
            <person name="Salamov A."/>
            <person name="Andreopoulos B."/>
            <person name="Cheng J.F."/>
            <person name="Woyke T."/>
            <person name="Pelin A."/>
            <person name="Henrissat B."/>
            <person name="Reynolds N.K."/>
            <person name="Benny G.L."/>
            <person name="Smith M.E."/>
            <person name="James T.Y."/>
            <person name="Grigoriev I.V."/>
        </authorList>
    </citation>
    <scope>NUCLEOTIDE SEQUENCE [LARGE SCALE GENOMIC DNA]</scope>
</reference>
<evidence type="ECO:0000256" key="1">
    <source>
        <dbReference type="ARBA" id="ARBA00004316"/>
    </source>
</evidence>
<evidence type="ECO:0000259" key="8">
    <source>
        <dbReference type="PROSITE" id="PS50004"/>
    </source>
</evidence>
<evidence type="ECO:0000256" key="3">
    <source>
        <dbReference type="ARBA" id="ARBA00022490"/>
    </source>
</evidence>
<dbReference type="InterPro" id="IPR000008">
    <property type="entry name" value="C2_dom"/>
</dbReference>
<evidence type="ECO:0000256" key="5">
    <source>
        <dbReference type="ARBA" id="ARBA00023273"/>
    </source>
</evidence>
<dbReference type="InterPro" id="IPR051480">
    <property type="entry name" value="Endocytic_GEF_Adapter"/>
</dbReference>
<proteinExistence type="predicted"/>
<dbReference type="Gene3D" id="2.30.29.30">
    <property type="entry name" value="Pleckstrin-homology domain (PH domain)/Phosphotyrosine-binding domain (PTB)"/>
    <property type="match status" value="1"/>
</dbReference>
<keyword evidence="4" id="KW-0770">Synapse</keyword>
<comment type="subcellular location">
    <subcellularLocation>
        <location evidence="1">Cell projection</location>
    </subcellularLocation>
    <subcellularLocation>
        <location evidence="2">Cytoplasm</location>
    </subcellularLocation>
    <subcellularLocation>
        <location evidence="6">Synapse</location>
    </subcellularLocation>
</comment>
<dbReference type="GO" id="GO:0005085">
    <property type="term" value="F:guanyl-nucleotide exchange factor activity"/>
    <property type="evidence" value="ECO:0007669"/>
    <property type="project" value="InterPro"/>
</dbReference>
<dbReference type="SUPFAM" id="SSF49562">
    <property type="entry name" value="C2 domain (Calcium/lipid-binding domain, CaLB)"/>
    <property type="match status" value="1"/>
</dbReference>
<dbReference type="SMART" id="SM00239">
    <property type="entry name" value="C2"/>
    <property type="match status" value="1"/>
</dbReference>
<keyword evidence="5" id="KW-0966">Cell projection</keyword>
<dbReference type="AlphaFoldDB" id="A0A4P9Y790"/>
<dbReference type="SUPFAM" id="SSF50729">
    <property type="entry name" value="PH domain-like"/>
    <property type="match status" value="1"/>
</dbReference>